<organism evidence="2 3">
    <name type="scientific">Gossypium stocksii</name>
    <dbReference type="NCBI Taxonomy" id="47602"/>
    <lineage>
        <taxon>Eukaryota</taxon>
        <taxon>Viridiplantae</taxon>
        <taxon>Streptophyta</taxon>
        <taxon>Embryophyta</taxon>
        <taxon>Tracheophyta</taxon>
        <taxon>Spermatophyta</taxon>
        <taxon>Magnoliopsida</taxon>
        <taxon>eudicotyledons</taxon>
        <taxon>Gunneridae</taxon>
        <taxon>Pentapetalae</taxon>
        <taxon>rosids</taxon>
        <taxon>malvids</taxon>
        <taxon>Malvales</taxon>
        <taxon>Malvaceae</taxon>
        <taxon>Malvoideae</taxon>
        <taxon>Gossypium</taxon>
    </lineage>
</organism>
<comment type="caution">
    <text evidence="2">The sequence shown here is derived from an EMBL/GenBank/DDBJ whole genome shotgun (WGS) entry which is preliminary data.</text>
</comment>
<dbReference type="AlphaFoldDB" id="A0A9D3VKM2"/>
<name>A0A9D3VKM2_9ROSI</name>
<gene>
    <name evidence="2" type="ORF">J1N35_024197</name>
</gene>
<feature type="compositionally biased region" description="Basic and acidic residues" evidence="1">
    <location>
        <begin position="40"/>
        <end position="50"/>
    </location>
</feature>
<keyword evidence="3" id="KW-1185">Reference proteome</keyword>
<protein>
    <submittedName>
        <fullName evidence="2">Uncharacterized protein</fullName>
    </submittedName>
</protein>
<dbReference type="Proteomes" id="UP000828251">
    <property type="component" value="Unassembled WGS sequence"/>
</dbReference>
<dbReference type="EMBL" id="JAIQCV010000007">
    <property type="protein sequence ID" value="KAH1084436.1"/>
    <property type="molecule type" value="Genomic_DNA"/>
</dbReference>
<evidence type="ECO:0000256" key="1">
    <source>
        <dbReference type="SAM" id="MobiDB-lite"/>
    </source>
</evidence>
<sequence length="106" mass="12788">MDLQQLQNDTPLERYNAEKNRYQENWYIGESSTSQQQPEPEMKEEHHFPEESSYSRSVLERIETLMDRIDRRKIAVSVIIEFSNSYSIRIYCYLLYIHVEGKKISH</sequence>
<evidence type="ECO:0000313" key="3">
    <source>
        <dbReference type="Proteomes" id="UP000828251"/>
    </source>
</evidence>
<reference evidence="2 3" key="1">
    <citation type="journal article" date="2021" name="Plant Biotechnol. J.">
        <title>Multi-omics assisted identification of the key and species-specific regulatory components of drought-tolerant mechanisms in Gossypium stocksii.</title>
        <authorList>
            <person name="Yu D."/>
            <person name="Ke L."/>
            <person name="Zhang D."/>
            <person name="Wu Y."/>
            <person name="Sun Y."/>
            <person name="Mei J."/>
            <person name="Sun J."/>
            <person name="Sun Y."/>
        </authorList>
    </citation>
    <scope>NUCLEOTIDE SEQUENCE [LARGE SCALE GENOMIC DNA]</scope>
    <source>
        <strain evidence="3">cv. E1</strain>
        <tissue evidence="2">Leaf</tissue>
    </source>
</reference>
<evidence type="ECO:0000313" key="2">
    <source>
        <dbReference type="EMBL" id="KAH1084436.1"/>
    </source>
</evidence>
<feature type="region of interest" description="Disordered" evidence="1">
    <location>
        <begin position="28"/>
        <end position="53"/>
    </location>
</feature>
<proteinExistence type="predicted"/>
<accession>A0A9D3VKM2</accession>